<name>A0A0P8CAH8_9BACT</name>
<dbReference type="STRING" id="1305737.GCA_000526355_02271"/>
<feature type="coiled-coil region" evidence="1">
    <location>
        <begin position="139"/>
        <end position="166"/>
    </location>
</feature>
<keyword evidence="2" id="KW-0472">Membrane</keyword>
<dbReference type="OrthoDB" id="610933at2"/>
<dbReference type="PATRIC" id="fig|1305737.6.peg.935"/>
<feature type="transmembrane region" description="Helical" evidence="2">
    <location>
        <begin position="21"/>
        <end position="39"/>
    </location>
</feature>
<evidence type="ECO:0000313" key="3">
    <source>
        <dbReference type="EMBL" id="KPQ19857.1"/>
    </source>
</evidence>
<protein>
    <submittedName>
        <fullName evidence="3">Uncharacterized protein</fullName>
    </submittedName>
</protein>
<sequence length="1447" mass="165476">MIKGIRDKLSHHPRRKRVLRVLIYLLLSLLFLEFFFYFGSNLLLLNWARTKVNEATGGVYQVEFNRLNFSLFRRGVFLNGIVLRPDPNAAANQNQVLFNFQLDELGIQNLWFDWDQKILEVGNIRLENPDLSLQLPPDLEESDSLYQEEVSAVRRLENEIKKSIDQLIIGGVIIDEILITDADLFFFNFLSKKSINAKNTRLHIFDVNWSESGDWDTPFNAKGFEFELEKVEFSLPDKVHTIVAEKAFVTSLDSRISVEEFSLKSDKTVDAPVYYELFLDELRIGNVDLNRAFRQSELEVDEVILNKPSVQVIRNENLTKSVQRSGDLNELIEGLLKSIYIKELSVREGDFLTGGLLDSLHNRIEAGKVEFKMVEFYLGEDQSRRQNQFFYGKDAAMELGEFVLYLSDDYHLIRGEKVLASSFLERIEVEGFELVERPEINPEIVPNQRFDIKLETVEMEAAELKKLYNEGILDVDRITLQAPEVEITDLRRATSVEVEKARKNIWEGYLTEANIGVFDLIDGRVQFKNATGLRSDDVAFERISLSLEDVKVSLDSVFEIQDALLAEEVVLSLDKYRLKLRDNLHVFEAGEVIVDSKRDLIELRDFTLRPENPQNISGVLDAYGKSVVLNFKVPSFQVRGVDIRAALLEERLDISEIFVLGSEFEYRKYRKTSESSRGDGPNSVDDFQDLLSSYFRSVSIDSVRFQEGKLNFFDFSGRREISFSEEDLSLYLKNFYFEEGMVNDTSKTFFSDEIILDLADYSFSLAQGDYDVKTNHLQFDTKKKRLSIDTLTLIPGQNLSSKIALSLQLPMVELDGVDLEDFLFNDQLNLHRLKVNESSINLEVNPDYIRNEGREARRNQRRSERRVLKEVSIDEVIATNSNFNLLYRYGQRGEQSINTDFDLSIQDLNLGEEVDLRLDASQLFGQLAISLNKFQFNLPDSIHQLVFSNLIFDSKKDETVLSGITISPIDRSNKTPFFLEGSIAEIGISNNDLSLIQETGVFDIEKLRISRPKLRVIRDKEAPRINKVSQSNNADSVGLIQKILLQSIEIQEGQIKIEDLYKGAINGLGFNKVNAQINALNWDLTQMRDVKILESLLEGDSFLSFGDYEIFSKDSMESVRVDKVIIDSGSFELEKARYAPTMGRYEYLRKKGFQTDALDLTIENLKVDGIDYPAYFEKGLIKARKFRGDEFRLDVFRDKRIPMAENNYKPMPQVLLSQAPFSVLLDTVVLENGRIRYQEFTQGSQLPGQIVFEGVAAGIAPAATSTEGSSYPLKELDLIATAKLMGEGEINLQSRLFFEDPYPMDVTLQLGAMPLEKLNGILAKAAFLNTRKDARVVMGDWSFRLDDEEAIGKMRFHYEDLKIDFLDSLTLEKGKGKLAFMSFLGNTLIKNNNPRKLFGNTVLSDIYFKRDTSKFIFSSWWKATLSGLKGSVGLGQPAIPVRKEEEE</sequence>
<organism evidence="3 4">
    <name type="scientific">Algoriphagus marincola HL-49</name>
    <dbReference type="NCBI Taxonomy" id="1305737"/>
    <lineage>
        <taxon>Bacteria</taxon>
        <taxon>Pseudomonadati</taxon>
        <taxon>Bacteroidota</taxon>
        <taxon>Cytophagia</taxon>
        <taxon>Cytophagales</taxon>
        <taxon>Cyclobacteriaceae</taxon>
        <taxon>Algoriphagus</taxon>
    </lineage>
</organism>
<accession>A0A0P8CAH8</accession>
<evidence type="ECO:0000256" key="2">
    <source>
        <dbReference type="SAM" id="Phobius"/>
    </source>
</evidence>
<keyword evidence="1" id="KW-0175">Coiled coil</keyword>
<keyword evidence="2" id="KW-0812">Transmembrane</keyword>
<evidence type="ECO:0000313" key="4">
    <source>
        <dbReference type="Proteomes" id="UP000050421"/>
    </source>
</evidence>
<dbReference type="Proteomes" id="UP000050421">
    <property type="component" value="Unassembled WGS sequence"/>
</dbReference>
<dbReference type="eggNOG" id="ENOG502ZAS2">
    <property type="taxonomic scope" value="Bacteria"/>
</dbReference>
<evidence type="ECO:0000256" key="1">
    <source>
        <dbReference type="SAM" id="Coils"/>
    </source>
</evidence>
<dbReference type="EMBL" id="LJXT01000005">
    <property type="protein sequence ID" value="KPQ19857.1"/>
    <property type="molecule type" value="Genomic_DNA"/>
</dbReference>
<proteinExistence type="predicted"/>
<reference evidence="3 4" key="1">
    <citation type="submission" date="2015-09" db="EMBL/GenBank/DDBJ databases">
        <title>Identification and resolution of microdiversity through metagenomic sequencing of parallel consortia.</title>
        <authorList>
            <person name="Nelson W.C."/>
            <person name="Romine M.F."/>
            <person name="Lindemann S.R."/>
        </authorList>
    </citation>
    <scope>NUCLEOTIDE SEQUENCE [LARGE SCALE GENOMIC DNA]</scope>
    <source>
        <strain evidence="3">HL-49</strain>
    </source>
</reference>
<gene>
    <name evidence="3" type="ORF">HLUCCX10_01565</name>
</gene>
<comment type="caution">
    <text evidence="3">The sequence shown here is derived from an EMBL/GenBank/DDBJ whole genome shotgun (WGS) entry which is preliminary data.</text>
</comment>
<keyword evidence="2" id="KW-1133">Transmembrane helix</keyword>